<evidence type="ECO:0000313" key="8">
    <source>
        <dbReference type="Proteomes" id="UP001449225"/>
    </source>
</evidence>
<proteinExistence type="predicted"/>
<feature type="transmembrane region" description="Helical" evidence="6">
    <location>
        <begin position="7"/>
        <end position="29"/>
    </location>
</feature>
<dbReference type="Pfam" id="PF13103">
    <property type="entry name" value="TonB_2"/>
    <property type="match status" value="1"/>
</dbReference>
<dbReference type="NCBIfam" id="TIGR02794">
    <property type="entry name" value="tolA_full"/>
    <property type="match status" value="1"/>
</dbReference>
<comment type="caution">
    <text evidence="7">The sequence shown here is derived from an EMBL/GenBank/DDBJ whole genome shotgun (WGS) entry which is preliminary data.</text>
</comment>
<dbReference type="RefSeq" id="WP_342854699.1">
    <property type="nucleotide sequence ID" value="NZ_JBBMRA010000012.1"/>
</dbReference>
<gene>
    <name evidence="7" type="primary">tolA</name>
    <name evidence="7" type="ORF">WNY58_12600</name>
</gene>
<dbReference type="InterPro" id="IPR014161">
    <property type="entry name" value="Tol-Pal_TolA"/>
</dbReference>
<dbReference type="Proteomes" id="UP001449225">
    <property type="component" value="Unassembled WGS sequence"/>
</dbReference>
<organism evidence="7 8">
    <name type="scientific">Neptuniibacter pectenicola</name>
    <dbReference type="NCBI Taxonomy" id="1806669"/>
    <lineage>
        <taxon>Bacteria</taxon>
        <taxon>Pseudomonadati</taxon>
        <taxon>Pseudomonadota</taxon>
        <taxon>Gammaproteobacteria</taxon>
        <taxon>Oceanospirillales</taxon>
        <taxon>Oceanospirillaceae</taxon>
        <taxon>Neptuniibacter</taxon>
    </lineage>
</organism>
<keyword evidence="3 6" id="KW-1133">Transmembrane helix</keyword>
<evidence type="ECO:0000256" key="2">
    <source>
        <dbReference type="ARBA" id="ARBA00022692"/>
    </source>
</evidence>
<name>A0ABU9TU32_9GAMM</name>
<dbReference type="Gene3D" id="3.30.1150.10">
    <property type="match status" value="1"/>
</dbReference>
<sequence>MRLGSYLLPTLFAIALHAVVIALLAQSWFEHEDSVRNVPRHVQATIVDMSTAKAQKKAAADAKAKQKADLQRKADAEKKRKADDKKKQLAKEKAAKKKADDKKREQALAKKKAADAKKQAEQKKVQEAKLKKAAADKAKKAKETAAKKAKEQAAKKKAEAERQAEKARKAAEESARNEALLQALKEEEAAIVAEEQRAAAMSYEAYIVDQVTRNWRRSPTARNGMVVEVTVHLLPSGRVNDRYVTKSSGDSRFDNDALRAIDRVTVFEKLQELDPVIFDRYFRKRILRFRPEDLRD</sequence>
<dbReference type="EMBL" id="JBBMRA010000012">
    <property type="protein sequence ID" value="MEM5537227.1"/>
    <property type="molecule type" value="Genomic_DNA"/>
</dbReference>
<evidence type="ECO:0000256" key="5">
    <source>
        <dbReference type="SAM" id="MobiDB-lite"/>
    </source>
</evidence>
<evidence type="ECO:0000256" key="1">
    <source>
        <dbReference type="ARBA" id="ARBA00004167"/>
    </source>
</evidence>
<evidence type="ECO:0000256" key="6">
    <source>
        <dbReference type="SAM" id="Phobius"/>
    </source>
</evidence>
<keyword evidence="2 6" id="KW-0812">Transmembrane</keyword>
<evidence type="ECO:0000313" key="7">
    <source>
        <dbReference type="EMBL" id="MEM5537227.1"/>
    </source>
</evidence>
<dbReference type="SUPFAM" id="SSF74653">
    <property type="entry name" value="TolA/TonB C-terminal domain"/>
    <property type="match status" value="1"/>
</dbReference>
<reference evidence="7 8" key="1">
    <citation type="submission" date="2024-03" db="EMBL/GenBank/DDBJ databases">
        <title>Community enrichment and isolation of bacterial strains for fucoidan degradation.</title>
        <authorList>
            <person name="Sichert A."/>
        </authorList>
    </citation>
    <scope>NUCLEOTIDE SEQUENCE [LARGE SCALE GENOMIC DNA]</scope>
    <source>
        <strain evidence="7 8">AS76</strain>
    </source>
</reference>
<keyword evidence="8" id="KW-1185">Reference proteome</keyword>
<evidence type="ECO:0000256" key="4">
    <source>
        <dbReference type="ARBA" id="ARBA00023136"/>
    </source>
</evidence>
<dbReference type="NCBIfam" id="TIGR01352">
    <property type="entry name" value="tonB_Cterm"/>
    <property type="match status" value="1"/>
</dbReference>
<protein>
    <submittedName>
        <fullName evidence="7">Cell envelope integrity protein TolA</fullName>
    </submittedName>
</protein>
<keyword evidence="4 6" id="KW-0472">Membrane</keyword>
<dbReference type="InterPro" id="IPR006260">
    <property type="entry name" value="TonB/TolA_C"/>
</dbReference>
<comment type="subcellular location">
    <subcellularLocation>
        <location evidence="1">Membrane</location>
        <topology evidence="1">Single-pass membrane protein</topology>
    </subcellularLocation>
</comment>
<feature type="region of interest" description="Disordered" evidence="5">
    <location>
        <begin position="60"/>
        <end position="173"/>
    </location>
</feature>
<evidence type="ECO:0000256" key="3">
    <source>
        <dbReference type="ARBA" id="ARBA00022989"/>
    </source>
</evidence>
<accession>A0ABU9TU32</accession>